<dbReference type="Proteomes" id="UP000271175">
    <property type="component" value="Unassembled WGS sequence"/>
</dbReference>
<evidence type="ECO:0000313" key="2">
    <source>
        <dbReference type="Proteomes" id="UP000271175"/>
    </source>
</evidence>
<reference evidence="1 2" key="1">
    <citation type="submission" date="2018-10" db="EMBL/GenBank/DDBJ databases">
        <authorList>
            <consortium name="NARMS: The National Antimicrobial Resistance Monitoring System"/>
        </authorList>
    </citation>
    <scope>NUCLEOTIDE SEQUENCE [LARGE SCALE GENOMIC DNA]</scope>
    <source>
        <strain evidence="1 2">CVM N17EC0276</strain>
    </source>
</reference>
<dbReference type="AlphaFoldDB" id="A0A3L5H566"/>
<proteinExistence type="predicted"/>
<gene>
    <name evidence="1" type="ORF">D9E49_12060</name>
</gene>
<organism evidence="1 2">
    <name type="scientific">Escherichia coli</name>
    <dbReference type="NCBI Taxonomy" id="562"/>
    <lineage>
        <taxon>Bacteria</taxon>
        <taxon>Pseudomonadati</taxon>
        <taxon>Pseudomonadota</taxon>
        <taxon>Gammaproteobacteria</taxon>
        <taxon>Enterobacterales</taxon>
        <taxon>Enterobacteriaceae</taxon>
        <taxon>Escherichia</taxon>
    </lineage>
</organism>
<dbReference type="EMBL" id="ROAL01000009">
    <property type="protein sequence ID" value="MIB61125.1"/>
    <property type="molecule type" value="Genomic_DNA"/>
</dbReference>
<evidence type="ECO:0000313" key="1">
    <source>
        <dbReference type="EMBL" id="MIB61125.1"/>
    </source>
</evidence>
<accession>A0A3L5H566</accession>
<name>A0A3L5H566_ECOLX</name>
<protein>
    <submittedName>
        <fullName evidence="1">Cobalamin biosynthesis protein</fullName>
    </submittedName>
</protein>
<comment type="caution">
    <text evidence="1">The sequence shown here is derived from an EMBL/GenBank/DDBJ whole genome shotgun (WGS) entry which is preliminary data.</text>
</comment>
<sequence length="110" mass="12480">MALLWNQAAGSINLEFISYWNSGVLAAPDNHLTHEERSALQKLWGGLETGDVTIIGRSDEVHDFTSALINCFLSEEEIVWWQSGGIFPDPWPANISRLNRRLTRYCKYGI</sequence>